<accession>B0N5C2</accession>
<dbReference type="Gene3D" id="3.40.640.10">
    <property type="entry name" value="Type I PLP-dependent aspartate aminotransferase-like (Major domain)"/>
    <property type="match status" value="1"/>
</dbReference>
<dbReference type="NCBIfam" id="TIGR04350">
    <property type="entry name" value="C_S_lyase_PatB"/>
    <property type="match status" value="1"/>
</dbReference>
<keyword evidence="7" id="KW-0032">Aminotransferase</keyword>
<dbReference type="CDD" id="cd00609">
    <property type="entry name" value="AAT_like"/>
    <property type="match status" value="1"/>
</dbReference>
<dbReference type="Gene3D" id="3.90.1150.10">
    <property type="entry name" value="Aspartate Aminotransferase, domain 1"/>
    <property type="match status" value="1"/>
</dbReference>
<evidence type="ECO:0000259" key="6">
    <source>
        <dbReference type="Pfam" id="PF00155"/>
    </source>
</evidence>
<dbReference type="SUPFAM" id="SSF53383">
    <property type="entry name" value="PLP-dependent transferases"/>
    <property type="match status" value="1"/>
</dbReference>
<dbReference type="EMBL" id="ABFX02000006">
    <property type="protein sequence ID" value="EDS18290.1"/>
    <property type="molecule type" value="Genomic_DNA"/>
</dbReference>
<organism evidence="7 8">
    <name type="scientific">Thomasclavelia ramosa DSM 1402</name>
    <dbReference type="NCBI Taxonomy" id="445974"/>
    <lineage>
        <taxon>Bacteria</taxon>
        <taxon>Bacillati</taxon>
        <taxon>Bacillota</taxon>
        <taxon>Erysipelotrichia</taxon>
        <taxon>Erysipelotrichales</taxon>
        <taxon>Coprobacillaceae</taxon>
        <taxon>Thomasclavelia</taxon>
    </lineage>
</organism>
<dbReference type="AlphaFoldDB" id="B0N5C2"/>
<proteinExistence type="inferred from homology"/>
<evidence type="ECO:0000256" key="1">
    <source>
        <dbReference type="ARBA" id="ARBA00001933"/>
    </source>
</evidence>
<reference evidence="7" key="1">
    <citation type="submission" date="2007-11" db="EMBL/GenBank/DDBJ databases">
        <authorList>
            <person name="Fulton L."/>
            <person name="Clifton S."/>
            <person name="Fulton B."/>
            <person name="Xu J."/>
            <person name="Minx P."/>
            <person name="Pepin K.H."/>
            <person name="Johnson M."/>
            <person name="Thiruvilangam P."/>
            <person name="Bhonagiri V."/>
            <person name="Nash W.E."/>
            <person name="Mardis E.R."/>
            <person name="Wilson R.K."/>
        </authorList>
    </citation>
    <scope>NUCLEOTIDE SEQUENCE [LARGE SCALE GENOMIC DNA]</scope>
    <source>
        <strain evidence="7">DSM 1402</strain>
    </source>
</reference>
<dbReference type="HOGENOM" id="CLU_017584_15_0_9"/>
<dbReference type="EC" id="4.4.1.13" evidence="2"/>
<reference evidence="7" key="2">
    <citation type="submission" date="2014-06" db="EMBL/GenBank/DDBJ databases">
        <title>Draft genome sequence of Clostridium ramosum(DSM 1402).</title>
        <authorList>
            <person name="Sudarsanam P."/>
            <person name="Ley R."/>
            <person name="Guruge J."/>
            <person name="Turnbaugh P.J."/>
            <person name="Mahowald M."/>
            <person name="Liep D."/>
            <person name="Gordon J."/>
        </authorList>
    </citation>
    <scope>NUCLEOTIDE SEQUENCE</scope>
    <source>
        <strain evidence="7">DSM 1402</strain>
    </source>
</reference>
<dbReference type="Pfam" id="PF00155">
    <property type="entry name" value="Aminotran_1_2"/>
    <property type="match status" value="1"/>
</dbReference>
<evidence type="ECO:0000256" key="4">
    <source>
        <dbReference type="ARBA" id="ARBA00023239"/>
    </source>
</evidence>
<dbReference type="InterPro" id="IPR027619">
    <property type="entry name" value="C-S_lyase_PatB-like"/>
</dbReference>
<keyword evidence="7" id="KW-0808">Transferase</keyword>
<evidence type="ECO:0000256" key="2">
    <source>
        <dbReference type="ARBA" id="ARBA00012224"/>
    </source>
</evidence>
<evidence type="ECO:0000313" key="7">
    <source>
        <dbReference type="EMBL" id="EDS18290.1"/>
    </source>
</evidence>
<dbReference type="InterPro" id="IPR015422">
    <property type="entry name" value="PyrdxlP-dep_Trfase_small"/>
</dbReference>
<dbReference type="PANTHER" id="PTHR43525:SF1">
    <property type="entry name" value="PROTEIN MALY"/>
    <property type="match status" value="1"/>
</dbReference>
<evidence type="ECO:0000256" key="3">
    <source>
        <dbReference type="ARBA" id="ARBA00022898"/>
    </source>
</evidence>
<evidence type="ECO:0000313" key="8">
    <source>
        <dbReference type="Proteomes" id="UP000005798"/>
    </source>
</evidence>
<name>B0N5C2_9FIRM</name>
<dbReference type="GO" id="GO:0030170">
    <property type="term" value="F:pyridoxal phosphate binding"/>
    <property type="evidence" value="ECO:0007669"/>
    <property type="project" value="InterPro"/>
</dbReference>
<sequence>MYMLLEEEKMKNQFSKLTNRWNSGSLKWEIKENELPMWVADMDFETAPEIIEALKQRVEHGIFGYNIVPDEFFESIQTWWLKRHNYYLEKEWMLFCTGVVPAISSLVRKMTSVGENILIQAPVYNIFYNSILNNGRHIISSDLIFDGKEYYIDFVDLEMKLADPQTTMMILCNPHNPIGKIWDIESLERIGEMCAKYNVLVISDEIHCDLTAPNKNYIPFASVSKVNQMNSITCIAPTKAFNLAGLQTACIVVANPQLRHKVNRGINTDEVAEPNSFAITATVAAFTKGAVWLDELREYIEENKNIVSKFIRCYLPEIYLIPSEATYLLWLDCSRITTDSTMLTQFIRDKTGLYLTSGIEYGENGNGFIRMNIACPQSRLFDGLERFKEGIRAYQQGEIKMEEIDIEKMHQFEDVINMEIFYNKTTQEIMEQYYLQRENADSLAMQDFTLTDEELRVLDQLIKI</sequence>
<dbReference type="Proteomes" id="UP000005798">
    <property type="component" value="Unassembled WGS sequence"/>
</dbReference>
<dbReference type="InterPro" id="IPR051798">
    <property type="entry name" value="Class-II_PLP-Dep_Aminotrans"/>
</dbReference>
<gene>
    <name evidence="7" type="ORF">CLORAM_01836</name>
</gene>
<keyword evidence="4" id="KW-0456">Lyase</keyword>
<dbReference type="GO" id="GO:0047804">
    <property type="term" value="F:cysteine-S-conjugate beta-lyase activity"/>
    <property type="evidence" value="ECO:0007669"/>
    <property type="project" value="UniProtKB-EC"/>
</dbReference>
<protein>
    <recommendedName>
        <fullName evidence="2">cysteine-S-conjugate beta-lyase</fullName>
        <ecNumber evidence="2">4.4.1.13</ecNumber>
    </recommendedName>
</protein>
<dbReference type="InterPro" id="IPR004839">
    <property type="entry name" value="Aminotransferase_I/II_large"/>
</dbReference>
<feature type="domain" description="Aminotransferase class I/classII large" evidence="6">
    <location>
        <begin position="41"/>
        <end position="378"/>
    </location>
</feature>
<dbReference type="InterPro" id="IPR015421">
    <property type="entry name" value="PyrdxlP-dep_Trfase_major"/>
</dbReference>
<dbReference type="InterPro" id="IPR015424">
    <property type="entry name" value="PyrdxlP-dep_Trfase"/>
</dbReference>
<comment type="similarity">
    <text evidence="5">Belongs to the class-II pyridoxal-phosphate-dependent aminotransferase family. MalY/PatB cystathionine beta-lyase subfamily.</text>
</comment>
<comment type="cofactor">
    <cofactor evidence="1">
        <name>pyridoxal 5'-phosphate</name>
        <dbReference type="ChEBI" id="CHEBI:597326"/>
    </cofactor>
</comment>
<dbReference type="PANTHER" id="PTHR43525">
    <property type="entry name" value="PROTEIN MALY"/>
    <property type="match status" value="1"/>
</dbReference>
<evidence type="ECO:0000256" key="5">
    <source>
        <dbReference type="ARBA" id="ARBA00037974"/>
    </source>
</evidence>
<comment type="caution">
    <text evidence="7">The sequence shown here is derived from an EMBL/GenBank/DDBJ whole genome shotgun (WGS) entry which is preliminary data.</text>
</comment>
<keyword evidence="8" id="KW-1185">Reference proteome</keyword>
<keyword evidence="3" id="KW-0663">Pyridoxal phosphate</keyword>
<dbReference type="eggNOG" id="COG1168">
    <property type="taxonomic scope" value="Bacteria"/>
</dbReference>
<dbReference type="GO" id="GO:0008483">
    <property type="term" value="F:transaminase activity"/>
    <property type="evidence" value="ECO:0007669"/>
    <property type="project" value="UniProtKB-KW"/>
</dbReference>